<feature type="compositionally biased region" description="Polar residues" evidence="2">
    <location>
        <begin position="837"/>
        <end position="868"/>
    </location>
</feature>
<feature type="coiled-coil region" evidence="1">
    <location>
        <begin position="1344"/>
        <end position="1452"/>
    </location>
</feature>
<dbReference type="Gene3D" id="3.40.50.12360">
    <property type="match status" value="1"/>
</dbReference>
<feature type="compositionally biased region" description="Pro residues" evidence="2">
    <location>
        <begin position="128"/>
        <end position="147"/>
    </location>
</feature>
<sequence length="1542" mass="169592">MAPGRPSNSKRKRSSIPDSHEDTSTPPKRRKSSAGRRPKPRTADPAPFSLESEDVWKANAILQEKGNQYLIDWANHPETNESYPPSWEPKRNANKQLVDEWKRRKSASKKSASKDRKQADEESESTPAPAPAPAPAPPASTPSPAAPAAPLLTTNPAPAPQPDTTPRRAPRVPNRRVIPSSSPELGPASDQLLTDSSAPGNDWRDIPEIEPRDTTSRAEPAVLITRPADFNFSDYDLITASQVPWESQTSPKSSQLQQSSSAAEPSQGSVGSQHNPEDYIIPAERLLQQPRFKNTAVIPDSQDLSGNSSYVPSTQTQSGAESQSVQTQSQPPESTTAPPPQDSSASSSAQFTNPQDDDDSAPIEEIDPIEDELSSPAAHSYHEERAPPPRESPWQTASSASSPPPTDSPDKSIQSESRVANTQVSVEAHNRTPSPFNDERAQSPEAEVFSRPLSPKSKPEEQNQPSPEIQERQQTTNEEHGVEESRGSGEEDDHGLTGSEEVERPQDWEVVALQSGSTEDQPVRESESGIVSEAAPADRISPEQGEQVVGALPTKHTVAEPEERLAAEVAPAVVGNAQGSGRESAQGEHPEHQQQSTGTGEAQDFVTCPEGPVGGATRSSLQDQADISTQDVTDPPENTSHFRSTQTDFSLVHDINPAIPEEPEEQTNSEYHAEPLQAAQYVPELDLDGPESSHRTQISELASSDQHGGFKDTEIPRRKDSSQDNLELGVLGQADPNIVRRRYEQEDSDDLASKNIVATVETRLESPIRRGYYRKISRGMPQTPQPSSATGGADSSTPGSLTERLREVYARSKAERERRKAEILAQSDEAFPKSPSLGPSTRSPSVIPPNGTSNMEPQYTLIPSNLSAESRPDESHPPNAQNHHSMPDHHQSNDTEMTDDSTRSILLDDPVLGEAEYIIGLSMEGLQGDQYRREIKFKEVAITRFLEDDPPRETYVQEVQEMLKRVGNIITHMDLGFANADALTQYGEDNPDRGMVAWSNNSSTKFRFLGGILDRLRNAKFHFVILGHQGTLMDIIEKFVNGLGIQYSRGGHVDRDAFEARESLFVTILGTDFNSVDTAIPAAHLIFAMDSTVQCHDPKIKALRNHLRGSKDSIPVITPIVTNSVEHVERCISASVQGAVRERLVVRFMTELRQLAGRVDVSTKADHAVNFIVPSIENDLEHHEAWPLPRINSVKDDVHFDESMVSALSVSSSIPIGTLSPSAGQKRPLDVEMEEPTKRTRITPQPGTDTIDPNEITRISDSVPGATQLQPLHSSSNADVGLRAYRKDEKLRKELRQTKERLKEFEEAFEKCQTEKEGQRDIILNLKRENTELKQSQINVSSRIRTQNDTIDSLRNERNALKEQLDEARQQLASSTVPEVAEREQLRRERDDALARLERVRKLREAEGRESDFFRSQYQDASNGAAELSDRVATLTQQVRELERLKAGERDRARRQSLATATAAYQQEIDRLSLQLHERTASLQLRNDELKAIRGRQGVGTRAGSVPRSPRVGGAPGSRGGSPAPSGLGGHGRLGALRNINA</sequence>
<protein>
    <submittedName>
        <fullName evidence="3">Chromo domain shadow</fullName>
    </submittedName>
</protein>
<dbReference type="Proteomes" id="UP000183809">
    <property type="component" value="Unassembled WGS sequence"/>
</dbReference>
<dbReference type="Pfam" id="PF11496">
    <property type="entry name" value="HDA2-3"/>
    <property type="match status" value="1"/>
</dbReference>
<feature type="compositionally biased region" description="Basic and acidic residues" evidence="2">
    <location>
        <begin position="803"/>
        <end position="822"/>
    </location>
</feature>
<proteinExistence type="predicted"/>
<feature type="compositionally biased region" description="Basic residues" evidence="2">
    <location>
        <begin position="27"/>
        <end position="40"/>
    </location>
</feature>
<dbReference type="GeneID" id="31014176"/>
<feature type="compositionally biased region" description="Polar residues" evidence="2">
    <location>
        <begin position="411"/>
        <end position="435"/>
    </location>
</feature>
<feature type="region of interest" description="Disordered" evidence="2">
    <location>
        <begin position="771"/>
        <end position="901"/>
    </location>
</feature>
<dbReference type="EMBL" id="MNUE01000030">
    <property type="protein sequence ID" value="OJD33473.1"/>
    <property type="molecule type" value="Genomic_DNA"/>
</dbReference>
<organism evidence="3 4">
    <name type="scientific">Diplodia corticola</name>
    <dbReference type="NCBI Taxonomy" id="236234"/>
    <lineage>
        <taxon>Eukaryota</taxon>
        <taxon>Fungi</taxon>
        <taxon>Dikarya</taxon>
        <taxon>Ascomycota</taxon>
        <taxon>Pezizomycotina</taxon>
        <taxon>Dothideomycetes</taxon>
        <taxon>Dothideomycetes incertae sedis</taxon>
        <taxon>Botryosphaeriales</taxon>
        <taxon>Botryosphaeriaceae</taxon>
        <taxon>Diplodia</taxon>
    </lineage>
</organism>
<feature type="region of interest" description="Disordered" evidence="2">
    <location>
        <begin position="1219"/>
        <end position="1254"/>
    </location>
</feature>
<dbReference type="InterPro" id="IPR038609">
    <property type="entry name" value="HDA1_su2/3_sf"/>
</dbReference>
<dbReference type="Gene3D" id="2.40.50.40">
    <property type="match status" value="1"/>
</dbReference>
<keyword evidence="4" id="KW-1185">Reference proteome</keyword>
<evidence type="ECO:0000313" key="4">
    <source>
        <dbReference type="Proteomes" id="UP000183809"/>
    </source>
</evidence>
<reference evidence="3 4" key="1">
    <citation type="submission" date="2016-10" db="EMBL/GenBank/DDBJ databases">
        <title>Proteomics and genomics reveal pathogen-plant mechanisms compatible with a hemibiotrophic lifestyle of Diplodia corticola.</title>
        <authorList>
            <person name="Fernandes I."/>
            <person name="De Jonge R."/>
            <person name="Van De Peer Y."/>
            <person name="Devreese B."/>
            <person name="Alves A."/>
            <person name="Esteves A.C."/>
        </authorList>
    </citation>
    <scope>NUCLEOTIDE SEQUENCE [LARGE SCALE GENOMIC DNA]</scope>
    <source>
        <strain evidence="3 4">CBS 112549</strain>
    </source>
</reference>
<feature type="compositionally biased region" description="Polar residues" evidence="2">
    <location>
        <begin position="617"/>
        <end position="649"/>
    </location>
</feature>
<dbReference type="InterPro" id="IPR021006">
    <property type="entry name" value="Hda2/3"/>
</dbReference>
<dbReference type="OrthoDB" id="3647690at2759"/>
<evidence type="ECO:0000256" key="1">
    <source>
        <dbReference type="SAM" id="Coils"/>
    </source>
</evidence>
<feature type="compositionally biased region" description="Basic and acidic residues" evidence="2">
    <location>
        <begin position="202"/>
        <end position="216"/>
    </location>
</feature>
<feature type="coiled-coil region" evidence="1">
    <location>
        <begin position="1288"/>
        <end position="1315"/>
    </location>
</feature>
<feature type="compositionally biased region" description="Basic and acidic residues" evidence="2">
    <location>
        <begin position="1227"/>
        <end position="1238"/>
    </location>
</feature>
<name>A0A1J9QYL4_9PEZI</name>
<feature type="region of interest" description="Disordered" evidence="2">
    <location>
        <begin position="1494"/>
        <end position="1542"/>
    </location>
</feature>
<evidence type="ECO:0000256" key="2">
    <source>
        <dbReference type="SAM" id="MobiDB-lite"/>
    </source>
</evidence>
<feature type="compositionally biased region" description="Basic and acidic residues" evidence="2">
    <location>
        <begin position="708"/>
        <end position="722"/>
    </location>
</feature>
<gene>
    <name evidence="3" type="ORF">BKCO1_3000036</name>
</gene>
<keyword evidence="1" id="KW-0175">Coiled coil</keyword>
<feature type="compositionally biased region" description="Low complexity" evidence="2">
    <location>
        <begin position="247"/>
        <end position="269"/>
    </location>
</feature>
<dbReference type="STRING" id="236234.A0A1J9QYL4"/>
<dbReference type="RefSeq" id="XP_020129733.1">
    <property type="nucleotide sequence ID" value="XM_020273915.1"/>
</dbReference>
<feature type="compositionally biased region" description="Polar residues" evidence="2">
    <location>
        <begin position="462"/>
        <end position="476"/>
    </location>
</feature>
<feature type="compositionally biased region" description="Polar residues" evidence="2">
    <location>
        <begin position="695"/>
        <end position="706"/>
    </location>
</feature>
<feature type="region of interest" description="Disordered" evidence="2">
    <location>
        <begin position="243"/>
        <end position="650"/>
    </location>
</feature>
<feature type="region of interest" description="Disordered" evidence="2">
    <location>
        <begin position="686"/>
        <end position="733"/>
    </location>
</feature>
<feature type="compositionally biased region" description="Basic and acidic residues" evidence="2">
    <location>
        <begin position="477"/>
        <end position="489"/>
    </location>
</feature>
<accession>A0A1J9QYL4</accession>
<dbReference type="GO" id="GO:0070823">
    <property type="term" value="C:HDA1 complex"/>
    <property type="evidence" value="ECO:0007669"/>
    <property type="project" value="InterPro"/>
</dbReference>
<feature type="region of interest" description="Disordered" evidence="2">
    <location>
        <begin position="1"/>
        <end position="52"/>
    </location>
</feature>
<comment type="caution">
    <text evidence="3">The sequence shown here is derived from an EMBL/GenBank/DDBJ whole genome shotgun (WGS) entry which is preliminary data.</text>
</comment>
<feature type="region of interest" description="Disordered" evidence="2">
    <location>
        <begin position="76"/>
        <end position="230"/>
    </location>
</feature>
<feature type="compositionally biased region" description="Basic and acidic residues" evidence="2">
    <location>
        <begin position="557"/>
        <end position="566"/>
    </location>
</feature>
<feature type="compositionally biased region" description="Polar residues" evidence="2">
    <location>
        <begin position="780"/>
        <end position="800"/>
    </location>
</feature>
<feature type="compositionally biased region" description="Acidic residues" evidence="2">
    <location>
        <begin position="355"/>
        <end position="373"/>
    </location>
</feature>
<evidence type="ECO:0000313" key="3">
    <source>
        <dbReference type="EMBL" id="OJD33473.1"/>
    </source>
</evidence>
<feature type="compositionally biased region" description="Polar residues" evidence="2">
    <location>
        <begin position="302"/>
        <end position="333"/>
    </location>
</feature>